<reference evidence="4" key="1">
    <citation type="submission" date="2016-06" db="UniProtKB">
        <authorList>
            <consortium name="WormBaseParasite"/>
        </authorList>
    </citation>
    <scope>IDENTIFICATION</scope>
</reference>
<feature type="compositionally biased region" description="Low complexity" evidence="1">
    <location>
        <begin position="1"/>
        <end position="52"/>
    </location>
</feature>
<gene>
    <name evidence="2" type="ORF">NOO_LOCUS6558</name>
</gene>
<feature type="region of interest" description="Disordered" evidence="1">
    <location>
        <begin position="1"/>
        <end position="141"/>
    </location>
</feature>
<dbReference type="Proteomes" id="UP000271087">
    <property type="component" value="Unassembled WGS sequence"/>
</dbReference>
<feature type="compositionally biased region" description="Polar residues" evidence="1">
    <location>
        <begin position="56"/>
        <end position="65"/>
    </location>
</feature>
<dbReference type="AlphaFoldDB" id="A0A182EEQ0"/>
<accession>A0A182EEQ0</accession>
<evidence type="ECO:0000313" key="3">
    <source>
        <dbReference type="Proteomes" id="UP000271087"/>
    </source>
</evidence>
<dbReference type="WBParaSite" id="nOo.2.0.1.t06558-RA">
    <property type="protein sequence ID" value="nOo.2.0.1.t06558-RA"/>
    <property type="gene ID" value="nOo.2.0.1.g06558"/>
</dbReference>
<dbReference type="OrthoDB" id="5876752at2759"/>
<evidence type="ECO:0000313" key="2">
    <source>
        <dbReference type="EMBL" id="VDK82852.1"/>
    </source>
</evidence>
<dbReference type="EMBL" id="UYRW01002072">
    <property type="protein sequence ID" value="VDK82852.1"/>
    <property type="molecule type" value="Genomic_DNA"/>
</dbReference>
<proteinExistence type="predicted"/>
<protein>
    <submittedName>
        <fullName evidence="4">Translation initiation factor IF-2</fullName>
    </submittedName>
</protein>
<keyword evidence="3" id="KW-1185">Reference proteome</keyword>
<evidence type="ECO:0000313" key="4">
    <source>
        <dbReference type="WBParaSite" id="nOo.2.0.1.t06558-RA"/>
    </source>
</evidence>
<dbReference type="STRING" id="42157.A0A182EEQ0"/>
<sequence>PAPYSAGGPAPYSAGGPAPYSAGGPAPYSAGGTAPYSAAAPAPAPISAPSIYDGTQRVSGPQTYGESGAPQQPYRDNSVDSESPPANPPAPARFAEGIEQVSLPDGGTIDLASLSSSPSNSQTSEATTQETTQQSTSRQTILAYRRSAKLRHWRY</sequence>
<feature type="compositionally biased region" description="Low complexity" evidence="1">
    <location>
        <begin position="113"/>
        <end position="140"/>
    </location>
</feature>
<name>A0A182EEQ0_ONCOC</name>
<organism evidence="4">
    <name type="scientific">Onchocerca ochengi</name>
    <name type="common">Filarial nematode worm</name>
    <dbReference type="NCBI Taxonomy" id="42157"/>
    <lineage>
        <taxon>Eukaryota</taxon>
        <taxon>Metazoa</taxon>
        <taxon>Ecdysozoa</taxon>
        <taxon>Nematoda</taxon>
        <taxon>Chromadorea</taxon>
        <taxon>Rhabditida</taxon>
        <taxon>Spirurina</taxon>
        <taxon>Spiruromorpha</taxon>
        <taxon>Filarioidea</taxon>
        <taxon>Onchocercidae</taxon>
        <taxon>Onchocerca</taxon>
    </lineage>
</organism>
<reference evidence="2 3" key="2">
    <citation type="submission" date="2018-08" db="EMBL/GenBank/DDBJ databases">
        <authorList>
            <person name="Laetsch R D."/>
            <person name="Stevens L."/>
            <person name="Kumar S."/>
            <person name="Blaxter L. M."/>
        </authorList>
    </citation>
    <scope>NUCLEOTIDE SEQUENCE [LARGE SCALE GENOMIC DNA]</scope>
</reference>
<evidence type="ECO:0000256" key="1">
    <source>
        <dbReference type="SAM" id="MobiDB-lite"/>
    </source>
</evidence>